<evidence type="ECO:0000313" key="3">
    <source>
        <dbReference type="EMBL" id="GAA3921070.1"/>
    </source>
</evidence>
<comment type="caution">
    <text evidence="3">The sequence shown here is derived from an EMBL/GenBank/DDBJ whole genome shotgun (WGS) entry which is preliminary data.</text>
</comment>
<protein>
    <submittedName>
        <fullName evidence="3">Hemin ABC transporter substrate-binding protein</fullName>
    </submittedName>
</protein>
<feature type="chain" id="PRO_5046965400" evidence="1">
    <location>
        <begin position="28"/>
        <end position="283"/>
    </location>
</feature>
<proteinExistence type="predicted"/>
<dbReference type="PANTHER" id="PTHR30535">
    <property type="entry name" value="VITAMIN B12-BINDING PROTEIN"/>
    <property type="match status" value="1"/>
</dbReference>
<dbReference type="PROSITE" id="PS50983">
    <property type="entry name" value="FE_B12_PBP"/>
    <property type="match status" value="1"/>
</dbReference>
<sequence length="283" mass="30406">MKFIAFQKPYWILLVLITSLMSMVANAIEPPRIVSTDAGATEILLALGQGANLVGVDVTSKVPKPFTPEVVGYHRNLSAEGLMSLRPSNVFGSEHIGPKEAITALKRANTSFLLLPSAKTPAGLIENIEGIASALALSPNTLVNQVNQRSELLNKTLTEITQHQNQSKIVFLLYLQGRGMQQAGEGTTGDALIKLLNGKNLAEFKNYRAVAPEALLSMQPDVILVASESDYAPNDLLKQHPVLSHTPAGKQSKILYVDARSLVSGISLSAMDEAVRLTGELSK</sequence>
<evidence type="ECO:0000256" key="1">
    <source>
        <dbReference type="SAM" id="SignalP"/>
    </source>
</evidence>
<keyword evidence="4" id="KW-1185">Reference proteome</keyword>
<evidence type="ECO:0000313" key="4">
    <source>
        <dbReference type="Proteomes" id="UP001501565"/>
    </source>
</evidence>
<feature type="signal peptide" evidence="1">
    <location>
        <begin position="1"/>
        <end position="27"/>
    </location>
</feature>
<dbReference type="RefSeq" id="WP_344797286.1">
    <property type="nucleotide sequence ID" value="NZ_BAABBN010000004.1"/>
</dbReference>
<dbReference type="Gene3D" id="3.40.50.1980">
    <property type="entry name" value="Nitrogenase molybdenum iron protein domain"/>
    <property type="match status" value="2"/>
</dbReference>
<dbReference type="PANTHER" id="PTHR30535:SF4">
    <property type="entry name" value="HEMIN-BINDING PERIPLASMIC PROTEIN HMUT"/>
    <property type="match status" value="1"/>
</dbReference>
<dbReference type="Proteomes" id="UP001501565">
    <property type="component" value="Unassembled WGS sequence"/>
</dbReference>
<name>A0ABP7MEA9_9GAMM</name>
<dbReference type="InterPro" id="IPR050902">
    <property type="entry name" value="ABC_Transporter_SBP"/>
</dbReference>
<organism evidence="3 4">
    <name type="scientific">Litoribacillus peritrichatus</name>
    <dbReference type="NCBI Taxonomy" id="718191"/>
    <lineage>
        <taxon>Bacteria</taxon>
        <taxon>Pseudomonadati</taxon>
        <taxon>Pseudomonadota</taxon>
        <taxon>Gammaproteobacteria</taxon>
        <taxon>Oceanospirillales</taxon>
        <taxon>Oceanospirillaceae</taxon>
        <taxon>Litoribacillus</taxon>
    </lineage>
</organism>
<evidence type="ECO:0000259" key="2">
    <source>
        <dbReference type="PROSITE" id="PS50983"/>
    </source>
</evidence>
<dbReference type="InterPro" id="IPR002491">
    <property type="entry name" value="ABC_transptr_periplasmic_BD"/>
</dbReference>
<gene>
    <name evidence="3" type="ORF">GCM10022277_16050</name>
</gene>
<feature type="domain" description="Fe/B12 periplasmic-binding" evidence="2">
    <location>
        <begin position="32"/>
        <end position="283"/>
    </location>
</feature>
<dbReference type="Pfam" id="PF01497">
    <property type="entry name" value="Peripla_BP_2"/>
    <property type="match status" value="1"/>
</dbReference>
<accession>A0ABP7MEA9</accession>
<reference evidence="4" key="1">
    <citation type="journal article" date="2019" name="Int. J. Syst. Evol. Microbiol.">
        <title>The Global Catalogue of Microorganisms (GCM) 10K type strain sequencing project: providing services to taxonomists for standard genome sequencing and annotation.</title>
        <authorList>
            <consortium name="The Broad Institute Genomics Platform"/>
            <consortium name="The Broad Institute Genome Sequencing Center for Infectious Disease"/>
            <person name="Wu L."/>
            <person name="Ma J."/>
        </authorList>
    </citation>
    <scope>NUCLEOTIDE SEQUENCE [LARGE SCALE GENOMIC DNA]</scope>
    <source>
        <strain evidence="4">JCM 17551</strain>
    </source>
</reference>
<keyword evidence="1" id="KW-0732">Signal</keyword>
<dbReference type="EMBL" id="BAABBN010000004">
    <property type="protein sequence ID" value="GAA3921070.1"/>
    <property type="molecule type" value="Genomic_DNA"/>
</dbReference>
<dbReference type="SUPFAM" id="SSF53807">
    <property type="entry name" value="Helical backbone' metal receptor"/>
    <property type="match status" value="1"/>
</dbReference>